<dbReference type="Gene3D" id="2.40.10.10">
    <property type="entry name" value="Trypsin-like serine proteases"/>
    <property type="match status" value="3"/>
</dbReference>
<dbReference type="CDD" id="cd00190">
    <property type="entry name" value="Tryp_SPc"/>
    <property type="match status" value="1"/>
</dbReference>
<dbReference type="FunFam" id="2.40.10.10:FF:000010">
    <property type="entry name" value="Kallikrein related peptidase 11"/>
    <property type="match status" value="1"/>
</dbReference>
<name>A0AAD7W4Z3_9TELE</name>
<gene>
    <name evidence="8" type="ORF">AAFF_G00219300</name>
</gene>
<dbReference type="Pfam" id="PF00089">
    <property type="entry name" value="Trypsin"/>
    <property type="match status" value="1"/>
</dbReference>
<dbReference type="PANTHER" id="PTHR24271:SF87">
    <property type="entry name" value="ARGININE ESTERASE-LIKE-RELATED"/>
    <property type="match status" value="1"/>
</dbReference>
<dbReference type="EMBL" id="JAINUG010000290">
    <property type="protein sequence ID" value="KAJ8383550.1"/>
    <property type="molecule type" value="Genomic_DNA"/>
</dbReference>
<evidence type="ECO:0000259" key="7">
    <source>
        <dbReference type="PROSITE" id="PS50240"/>
    </source>
</evidence>
<dbReference type="SUPFAM" id="SSF50494">
    <property type="entry name" value="Trypsin-like serine proteases"/>
    <property type="match status" value="1"/>
</dbReference>
<keyword evidence="3" id="KW-0378">Hydrolase</keyword>
<evidence type="ECO:0000256" key="2">
    <source>
        <dbReference type="ARBA" id="ARBA00022670"/>
    </source>
</evidence>
<dbReference type="InterPro" id="IPR001314">
    <property type="entry name" value="Peptidase_S1A"/>
</dbReference>
<evidence type="ECO:0000256" key="3">
    <source>
        <dbReference type="ARBA" id="ARBA00022801"/>
    </source>
</evidence>
<dbReference type="InterPro" id="IPR018114">
    <property type="entry name" value="TRYPSIN_HIS"/>
</dbReference>
<evidence type="ECO:0000313" key="8">
    <source>
        <dbReference type="EMBL" id="KAJ8383550.1"/>
    </source>
</evidence>
<dbReference type="SMART" id="SM00020">
    <property type="entry name" value="Tryp_SPc"/>
    <property type="match status" value="1"/>
</dbReference>
<dbReference type="PRINTS" id="PR00722">
    <property type="entry name" value="CHYMOTRYPSIN"/>
</dbReference>
<comment type="similarity">
    <text evidence="1">Belongs to the peptidase S1 family. Snake venom subfamily.</text>
</comment>
<dbReference type="InterPro" id="IPR001254">
    <property type="entry name" value="Trypsin_dom"/>
</dbReference>
<evidence type="ECO:0000256" key="4">
    <source>
        <dbReference type="ARBA" id="ARBA00022825"/>
    </source>
</evidence>
<comment type="caution">
    <text evidence="8">The sequence shown here is derived from an EMBL/GenBank/DDBJ whole genome shotgun (WGS) entry which is preliminary data.</text>
</comment>
<evidence type="ECO:0000256" key="1">
    <source>
        <dbReference type="ARBA" id="ARBA00009228"/>
    </source>
</evidence>
<dbReference type="GO" id="GO:0004252">
    <property type="term" value="F:serine-type endopeptidase activity"/>
    <property type="evidence" value="ECO:0007669"/>
    <property type="project" value="InterPro"/>
</dbReference>
<dbReference type="Proteomes" id="UP001221898">
    <property type="component" value="Unassembled WGS sequence"/>
</dbReference>
<dbReference type="GO" id="GO:0006508">
    <property type="term" value="P:proteolysis"/>
    <property type="evidence" value="ECO:0007669"/>
    <property type="project" value="UniProtKB-KW"/>
</dbReference>
<dbReference type="AlphaFoldDB" id="A0AAD7W4Z3"/>
<feature type="signal peptide" evidence="6">
    <location>
        <begin position="1"/>
        <end position="18"/>
    </location>
</feature>
<keyword evidence="9" id="KW-1185">Reference proteome</keyword>
<keyword evidence="2" id="KW-0645">Protease</keyword>
<dbReference type="InterPro" id="IPR043504">
    <property type="entry name" value="Peptidase_S1_PA_chymotrypsin"/>
</dbReference>
<dbReference type="PROSITE" id="PS50240">
    <property type="entry name" value="TRYPSIN_DOM"/>
    <property type="match status" value="1"/>
</dbReference>
<organism evidence="8 9">
    <name type="scientific">Aldrovandia affinis</name>
    <dbReference type="NCBI Taxonomy" id="143900"/>
    <lineage>
        <taxon>Eukaryota</taxon>
        <taxon>Metazoa</taxon>
        <taxon>Chordata</taxon>
        <taxon>Craniata</taxon>
        <taxon>Vertebrata</taxon>
        <taxon>Euteleostomi</taxon>
        <taxon>Actinopterygii</taxon>
        <taxon>Neopterygii</taxon>
        <taxon>Teleostei</taxon>
        <taxon>Notacanthiformes</taxon>
        <taxon>Halosauridae</taxon>
        <taxon>Aldrovandia</taxon>
    </lineage>
</organism>
<accession>A0AAD7W4Z3</accession>
<dbReference type="InterPro" id="IPR009003">
    <property type="entry name" value="Peptidase_S1_PA"/>
</dbReference>
<reference evidence="8" key="1">
    <citation type="journal article" date="2023" name="Science">
        <title>Genome structures resolve the early diversification of teleost fishes.</title>
        <authorList>
            <person name="Parey E."/>
            <person name="Louis A."/>
            <person name="Montfort J."/>
            <person name="Bouchez O."/>
            <person name="Roques C."/>
            <person name="Iampietro C."/>
            <person name="Lluch J."/>
            <person name="Castinel A."/>
            <person name="Donnadieu C."/>
            <person name="Desvignes T."/>
            <person name="Floi Bucao C."/>
            <person name="Jouanno E."/>
            <person name="Wen M."/>
            <person name="Mejri S."/>
            <person name="Dirks R."/>
            <person name="Jansen H."/>
            <person name="Henkel C."/>
            <person name="Chen W.J."/>
            <person name="Zahm M."/>
            <person name="Cabau C."/>
            <person name="Klopp C."/>
            <person name="Thompson A.W."/>
            <person name="Robinson-Rechavi M."/>
            <person name="Braasch I."/>
            <person name="Lecointre G."/>
            <person name="Bobe J."/>
            <person name="Postlethwait J.H."/>
            <person name="Berthelot C."/>
            <person name="Roest Crollius H."/>
            <person name="Guiguen Y."/>
        </authorList>
    </citation>
    <scope>NUCLEOTIDE SEQUENCE</scope>
    <source>
        <strain evidence="8">NC1722</strain>
    </source>
</reference>
<feature type="domain" description="Peptidase S1" evidence="7">
    <location>
        <begin position="27"/>
        <end position="231"/>
    </location>
</feature>
<protein>
    <recommendedName>
        <fullName evidence="7">Peptidase S1 domain-containing protein</fullName>
    </recommendedName>
</protein>
<proteinExistence type="inferred from homology"/>
<dbReference type="PROSITE" id="PS00134">
    <property type="entry name" value="TRYPSIN_HIS"/>
    <property type="match status" value="1"/>
</dbReference>
<keyword evidence="5" id="KW-1015">Disulfide bond</keyword>
<keyword evidence="4" id="KW-0720">Serine protease</keyword>
<evidence type="ECO:0000256" key="6">
    <source>
        <dbReference type="SAM" id="SignalP"/>
    </source>
</evidence>
<evidence type="ECO:0000313" key="9">
    <source>
        <dbReference type="Proteomes" id="UP001221898"/>
    </source>
</evidence>
<dbReference type="PANTHER" id="PTHR24271">
    <property type="entry name" value="KALLIKREIN-RELATED"/>
    <property type="match status" value="1"/>
</dbReference>
<feature type="chain" id="PRO_5042182600" description="Peptidase S1 domain-containing protein" evidence="6">
    <location>
        <begin position="19"/>
        <end position="234"/>
    </location>
</feature>
<sequence length="234" mass="25485">MPTAASLVLLTALLPSLALTGQQESGIVNGREAKPHSRPYMVSVQEENQHICGGFLVSKSFVMTAAHCLTWVEVKLYHIHPGFNADTLDDDIMLLQLKNAVKESKKVKLIDLPKRDKDEKPKTVCSVAGWGANKTNGIASRRLMEANVTVVDRKVCRKIWGKKPITPRMMCAGGSADNRGFCRGDSGGPLVCKGTAVGVVSFNARNCDAPKKPNVYTQISKYLSWIKCIIGSTN</sequence>
<evidence type="ECO:0000256" key="5">
    <source>
        <dbReference type="ARBA" id="ARBA00023157"/>
    </source>
</evidence>
<keyword evidence="6" id="KW-0732">Signal</keyword>